<evidence type="ECO:0000256" key="8">
    <source>
        <dbReference type="ARBA" id="ARBA00023163"/>
    </source>
</evidence>
<dbReference type="Pfam" id="PF00072">
    <property type="entry name" value="Response_reg"/>
    <property type="match status" value="1"/>
</dbReference>
<evidence type="ECO:0000256" key="4">
    <source>
        <dbReference type="ARBA" id="ARBA00023012"/>
    </source>
</evidence>
<dbReference type="PROSITE" id="PS50110">
    <property type="entry name" value="RESPONSE_REGULATORY"/>
    <property type="match status" value="1"/>
</dbReference>
<dbReference type="AlphaFoldDB" id="A0A4P6MVS0"/>
<evidence type="ECO:0000256" key="1">
    <source>
        <dbReference type="ARBA" id="ARBA00004496"/>
    </source>
</evidence>
<dbReference type="EMBL" id="CP036164">
    <property type="protein sequence ID" value="QBF47884.1"/>
    <property type="molecule type" value="Genomic_DNA"/>
</dbReference>
<dbReference type="PANTHER" id="PTHR45526">
    <property type="entry name" value="TRANSCRIPTIONAL REGULATORY PROTEIN DPIA"/>
    <property type="match status" value="1"/>
</dbReference>
<protein>
    <recommendedName>
        <fullName evidence="9">Transcriptional regulatory protein</fullName>
    </recommendedName>
</protein>
<evidence type="ECO:0000256" key="6">
    <source>
        <dbReference type="ARBA" id="ARBA00023125"/>
    </source>
</evidence>
<evidence type="ECO:0000256" key="7">
    <source>
        <dbReference type="ARBA" id="ARBA00023159"/>
    </source>
</evidence>
<keyword evidence="3 10" id="KW-0597">Phosphoprotein</keyword>
<name>A0A4P6MVS0_9MICO</name>
<evidence type="ECO:0000313" key="12">
    <source>
        <dbReference type="EMBL" id="QBF47884.1"/>
    </source>
</evidence>
<evidence type="ECO:0000313" key="13">
    <source>
        <dbReference type="Proteomes" id="UP000290408"/>
    </source>
</evidence>
<keyword evidence="4 9" id="KW-0902">Two-component regulatory system</keyword>
<dbReference type="STRING" id="1216970.GCA_001570985_00434"/>
<keyword evidence="6 9" id="KW-0238">DNA-binding</keyword>
<dbReference type="OrthoDB" id="7187989at2"/>
<dbReference type="InterPro" id="IPR024187">
    <property type="entry name" value="Sig_transdc_resp-reg_cit/mal"/>
</dbReference>
<dbReference type="Gene3D" id="3.40.50.2300">
    <property type="match status" value="1"/>
</dbReference>
<keyword evidence="13" id="KW-1185">Reference proteome</keyword>
<keyword evidence="8 9" id="KW-0804">Transcription</keyword>
<dbReference type="InterPro" id="IPR051271">
    <property type="entry name" value="2C-system_Tx_regulators"/>
</dbReference>
<dbReference type="InterPro" id="IPR036388">
    <property type="entry name" value="WH-like_DNA-bd_sf"/>
</dbReference>
<dbReference type="SUPFAM" id="SSF52172">
    <property type="entry name" value="CheY-like"/>
    <property type="match status" value="1"/>
</dbReference>
<organism evidence="12 13">
    <name type="scientific">Janibacter limosus</name>
    <dbReference type="NCBI Taxonomy" id="53458"/>
    <lineage>
        <taxon>Bacteria</taxon>
        <taxon>Bacillati</taxon>
        <taxon>Actinomycetota</taxon>
        <taxon>Actinomycetes</taxon>
        <taxon>Micrococcales</taxon>
        <taxon>Intrasporangiaceae</taxon>
        <taxon>Janibacter</taxon>
    </lineage>
</organism>
<evidence type="ECO:0000256" key="10">
    <source>
        <dbReference type="PROSITE-ProRule" id="PRU00169"/>
    </source>
</evidence>
<sequence length="229" mass="24585">MSESVDVVVVDDDFLVVKVHTRFVESVPGFRVVATAASGQAALDAVREHDPHLVLLDVHLPDMTGIEVLRRLRAEGAEVGVLMVTAAREVEQVRAARSSGAFGYLVKPFGQQDLAARLEDFRIELQRLDEVDVEAADQSDIDAIFAGGAGGVAAGPVLPKGLSAATAELVLAAARDAQDLSASECAEQVGLSRVTARRYLEHFVGTGALEGRQQYGRVGRPERRYRPAR</sequence>
<proteinExistence type="predicted"/>
<dbReference type="GO" id="GO:0005737">
    <property type="term" value="C:cytoplasm"/>
    <property type="evidence" value="ECO:0007669"/>
    <property type="project" value="UniProtKB-SubCell"/>
</dbReference>
<dbReference type="InterPro" id="IPR011006">
    <property type="entry name" value="CheY-like_superfamily"/>
</dbReference>
<accession>A0A4P6MVS0</accession>
<dbReference type="InterPro" id="IPR001789">
    <property type="entry name" value="Sig_transdc_resp-reg_receiver"/>
</dbReference>
<dbReference type="SMART" id="SM00448">
    <property type="entry name" value="REC"/>
    <property type="match status" value="1"/>
</dbReference>
<keyword evidence="2 9" id="KW-0963">Cytoplasm</keyword>
<evidence type="ECO:0000256" key="5">
    <source>
        <dbReference type="ARBA" id="ARBA00023015"/>
    </source>
</evidence>
<comment type="subcellular location">
    <subcellularLocation>
        <location evidence="1 9">Cytoplasm</location>
    </subcellularLocation>
</comment>
<keyword evidence="5 9" id="KW-0805">Transcription regulation</keyword>
<reference evidence="12 13" key="1">
    <citation type="submission" date="2019-02" db="EMBL/GenBank/DDBJ databases">
        <title>Genomic data mining of an Antarctic deep-sea actinobacterium, Janibacterlimosus P3-3-X1.</title>
        <authorList>
            <person name="Liao L."/>
            <person name="Chen B."/>
        </authorList>
    </citation>
    <scope>NUCLEOTIDE SEQUENCE [LARGE SCALE GENOMIC DNA]</scope>
    <source>
        <strain evidence="12 13">P3-3-X1</strain>
    </source>
</reference>
<dbReference type="Gene3D" id="1.10.10.10">
    <property type="entry name" value="Winged helix-like DNA-binding domain superfamily/Winged helix DNA-binding domain"/>
    <property type="match status" value="1"/>
</dbReference>
<dbReference type="PANTHER" id="PTHR45526:SF1">
    <property type="entry name" value="TRANSCRIPTIONAL REGULATORY PROTEIN DCUR-RELATED"/>
    <property type="match status" value="1"/>
</dbReference>
<evidence type="ECO:0000259" key="11">
    <source>
        <dbReference type="PROSITE" id="PS50110"/>
    </source>
</evidence>
<dbReference type="GO" id="GO:0000156">
    <property type="term" value="F:phosphorelay response regulator activity"/>
    <property type="evidence" value="ECO:0007669"/>
    <property type="project" value="TreeGrafter"/>
</dbReference>
<dbReference type="Proteomes" id="UP000290408">
    <property type="component" value="Chromosome"/>
</dbReference>
<dbReference type="KEGG" id="jli:EXU32_04885"/>
<evidence type="ECO:0000256" key="9">
    <source>
        <dbReference type="PIRNR" id="PIRNR006171"/>
    </source>
</evidence>
<feature type="modified residue" description="4-aspartylphosphate" evidence="10">
    <location>
        <position position="57"/>
    </location>
</feature>
<dbReference type="GO" id="GO:0003677">
    <property type="term" value="F:DNA binding"/>
    <property type="evidence" value="ECO:0007669"/>
    <property type="project" value="UniProtKB-KW"/>
</dbReference>
<gene>
    <name evidence="12" type="ORF">EXU32_04885</name>
</gene>
<evidence type="ECO:0000256" key="3">
    <source>
        <dbReference type="ARBA" id="ARBA00022553"/>
    </source>
</evidence>
<dbReference type="GO" id="GO:0003700">
    <property type="term" value="F:DNA-binding transcription factor activity"/>
    <property type="evidence" value="ECO:0007669"/>
    <property type="project" value="InterPro"/>
</dbReference>
<evidence type="ECO:0000256" key="2">
    <source>
        <dbReference type="ARBA" id="ARBA00022490"/>
    </source>
</evidence>
<keyword evidence="7 9" id="KW-0010">Activator</keyword>
<feature type="domain" description="Response regulatory" evidence="11">
    <location>
        <begin position="6"/>
        <end position="122"/>
    </location>
</feature>
<dbReference type="PIRSF" id="PIRSF006171">
    <property type="entry name" value="RR_citrat_malat"/>
    <property type="match status" value="1"/>
</dbReference>